<dbReference type="EMBL" id="QBUD01000001">
    <property type="protein sequence ID" value="PUB19196.1"/>
    <property type="molecule type" value="Genomic_DNA"/>
</dbReference>
<name>A0A2T6KRK5_9RHOB</name>
<protein>
    <submittedName>
        <fullName evidence="2">Uncharacterized protein</fullName>
    </submittedName>
</protein>
<keyword evidence="3" id="KW-1185">Reference proteome</keyword>
<organism evidence="2 3">
    <name type="scientific">Yoonia sediminilitoris</name>
    <dbReference type="NCBI Taxonomy" id="1286148"/>
    <lineage>
        <taxon>Bacteria</taxon>
        <taxon>Pseudomonadati</taxon>
        <taxon>Pseudomonadota</taxon>
        <taxon>Alphaproteobacteria</taxon>
        <taxon>Rhodobacterales</taxon>
        <taxon>Paracoccaceae</taxon>
        <taxon>Yoonia</taxon>
    </lineage>
</organism>
<reference evidence="2 3" key="1">
    <citation type="submission" date="2018-04" db="EMBL/GenBank/DDBJ databases">
        <title>Genomic Encyclopedia of Archaeal and Bacterial Type Strains, Phase II (KMG-II): from individual species to whole genera.</title>
        <authorList>
            <person name="Goeker M."/>
        </authorList>
    </citation>
    <scope>NUCLEOTIDE SEQUENCE [LARGE SCALE GENOMIC DNA]</scope>
    <source>
        <strain evidence="2 3">DSM 29955</strain>
    </source>
</reference>
<feature type="transmembrane region" description="Helical" evidence="1">
    <location>
        <begin position="29"/>
        <end position="51"/>
    </location>
</feature>
<evidence type="ECO:0000313" key="2">
    <source>
        <dbReference type="EMBL" id="PUB19196.1"/>
    </source>
</evidence>
<keyword evidence="1" id="KW-0472">Membrane</keyword>
<dbReference type="RefSeq" id="WP_168769390.1">
    <property type="nucleotide sequence ID" value="NZ_QBUD01000001.1"/>
</dbReference>
<sequence length="56" mass="6133">MIYPLAGLLFGAVLGAVRAKMRGGKLFDLLQWAAAFAIIFGLVGLFILIFIERSYV</sequence>
<dbReference type="Proteomes" id="UP000244523">
    <property type="component" value="Unassembled WGS sequence"/>
</dbReference>
<accession>A0A2T6KRK5</accession>
<proteinExistence type="predicted"/>
<keyword evidence="1" id="KW-1133">Transmembrane helix</keyword>
<keyword evidence="1" id="KW-0812">Transmembrane</keyword>
<evidence type="ECO:0000256" key="1">
    <source>
        <dbReference type="SAM" id="Phobius"/>
    </source>
</evidence>
<comment type="caution">
    <text evidence="2">The sequence shown here is derived from an EMBL/GenBank/DDBJ whole genome shotgun (WGS) entry which is preliminary data.</text>
</comment>
<evidence type="ECO:0000313" key="3">
    <source>
        <dbReference type="Proteomes" id="UP000244523"/>
    </source>
</evidence>
<dbReference type="AlphaFoldDB" id="A0A2T6KRK5"/>
<gene>
    <name evidence="2" type="ORF">C8N45_101789</name>
</gene>